<dbReference type="EMBL" id="CABWKI010000023">
    <property type="protein sequence ID" value="VWQ35745.1"/>
    <property type="molecule type" value="Genomic_DNA"/>
</dbReference>
<gene>
    <name evidence="4" type="ORF">BIFLH23_01633</name>
    <name evidence="3" type="ORF">BIFLH664_01177</name>
    <name evidence="2" type="ORF">BIFLH665_01375</name>
</gene>
<evidence type="ECO:0000313" key="4">
    <source>
        <dbReference type="EMBL" id="VWQ36995.1"/>
    </source>
</evidence>
<evidence type="ECO:0000313" key="6">
    <source>
        <dbReference type="Proteomes" id="UP000494246"/>
    </source>
</evidence>
<feature type="domain" description="HicB-like antitoxin of toxin-antitoxin system" evidence="1">
    <location>
        <begin position="57"/>
        <end position="147"/>
    </location>
</feature>
<proteinExistence type="predicted"/>
<dbReference type="EMBL" id="CABWKH010000025">
    <property type="protein sequence ID" value="VWQ36995.1"/>
    <property type="molecule type" value="Genomic_DNA"/>
</dbReference>
<dbReference type="Proteomes" id="UP000494179">
    <property type="component" value="Unassembled WGS sequence"/>
</dbReference>
<dbReference type="AlphaFoldDB" id="A0A8U0KY51"/>
<dbReference type="Proteomes" id="UP000494270">
    <property type="component" value="Unassembled WGS sequence"/>
</dbReference>
<dbReference type="Proteomes" id="UP000494246">
    <property type="component" value="Unassembled WGS sequence"/>
</dbReference>
<dbReference type="InterPro" id="IPR031807">
    <property type="entry name" value="HicB-like"/>
</dbReference>
<evidence type="ECO:0000313" key="5">
    <source>
        <dbReference type="Proteomes" id="UP000494179"/>
    </source>
</evidence>
<protein>
    <recommendedName>
        <fullName evidence="1">HicB-like antitoxin of toxin-antitoxin system domain-containing protein</fullName>
    </recommendedName>
</protein>
<sequence length="176" mass="19523">MAAKGEALREQSRDKAEAIHLTKTPAGMNQWLKDNYGYEISRKRISNRLNRSGIPGGYTVLCPDMPGLVTEGRNLPEALDMAVDAASGWVLGELEEGRHEPHATNIADVKPDEPDGIVTLISLDMDAYAEKYGKKSVRKNVTIPAWLDTFGERAGINYSQVLREGLEHRYNDLQNA</sequence>
<comment type="caution">
    <text evidence="4">The sequence shown here is derived from an EMBL/GenBank/DDBJ whole genome shotgun (WGS) entry which is preliminary data.</text>
</comment>
<organism evidence="4 6">
    <name type="scientific">Bifidobacterium longum subsp. infantis</name>
    <dbReference type="NCBI Taxonomy" id="1682"/>
    <lineage>
        <taxon>Bacteria</taxon>
        <taxon>Bacillati</taxon>
        <taxon>Actinomycetota</taxon>
        <taxon>Actinomycetes</taxon>
        <taxon>Bifidobacteriales</taxon>
        <taxon>Bifidobacteriaceae</taxon>
        <taxon>Bifidobacterium</taxon>
    </lineage>
</organism>
<evidence type="ECO:0000313" key="2">
    <source>
        <dbReference type="EMBL" id="VWQ28274.1"/>
    </source>
</evidence>
<dbReference type="SUPFAM" id="SSF143100">
    <property type="entry name" value="TTHA1013/TTHA0281-like"/>
    <property type="match status" value="1"/>
</dbReference>
<dbReference type="EMBL" id="CABWKE010000028">
    <property type="protein sequence ID" value="VWQ28274.1"/>
    <property type="molecule type" value="Genomic_DNA"/>
</dbReference>
<dbReference type="InterPro" id="IPR035069">
    <property type="entry name" value="TTHA1013/TTHA0281-like"/>
</dbReference>
<evidence type="ECO:0000259" key="1">
    <source>
        <dbReference type="Pfam" id="PF15919"/>
    </source>
</evidence>
<dbReference type="Gene3D" id="3.30.160.250">
    <property type="match status" value="1"/>
</dbReference>
<dbReference type="Pfam" id="PF15919">
    <property type="entry name" value="HicB_lk_antitox"/>
    <property type="match status" value="1"/>
</dbReference>
<name>A0A8U0KY51_BIFLI</name>
<reference evidence="5 6" key="1">
    <citation type="submission" date="2019-10" db="EMBL/GenBank/DDBJ databases">
        <authorList>
            <consortium name="Melissa Lawson"/>
            <person name="O'neill I."/>
        </authorList>
    </citation>
    <scope>NUCLEOTIDE SEQUENCE [LARGE SCALE GENOMIC DNA]</scope>
    <source>
        <strain evidence="4">LH_23</strain>
        <strain evidence="3">LH_664</strain>
        <strain evidence="2">LH_665</strain>
    </source>
</reference>
<accession>A0A8U0KY51</accession>
<evidence type="ECO:0000313" key="3">
    <source>
        <dbReference type="EMBL" id="VWQ35745.1"/>
    </source>
</evidence>